<dbReference type="GO" id="GO:0005576">
    <property type="term" value="C:extracellular region"/>
    <property type="evidence" value="ECO:0007669"/>
    <property type="project" value="UniProtKB-SubCell"/>
</dbReference>
<evidence type="ECO:0000256" key="14">
    <source>
        <dbReference type="ARBA" id="ARBA00045077"/>
    </source>
</evidence>
<dbReference type="EMBL" id="MU865367">
    <property type="protein sequence ID" value="KAK4225417.1"/>
    <property type="molecule type" value="Genomic_DNA"/>
</dbReference>
<comment type="cofactor">
    <cofactor evidence="1">
        <name>Cu(2+)</name>
        <dbReference type="ChEBI" id="CHEBI:29036"/>
    </cofactor>
</comment>
<dbReference type="Pfam" id="PF03443">
    <property type="entry name" value="AA9"/>
    <property type="match status" value="1"/>
</dbReference>
<dbReference type="PANTHER" id="PTHR33353">
    <property type="entry name" value="PUTATIVE (AFU_ORTHOLOGUE AFUA_1G12560)-RELATED"/>
    <property type="match status" value="1"/>
</dbReference>
<dbReference type="EC" id="1.14.99.56" evidence="15"/>
<evidence type="ECO:0000256" key="15">
    <source>
        <dbReference type="ARBA" id="ARBA00047174"/>
    </source>
</evidence>
<comment type="caution">
    <text evidence="18">The sequence shown here is derived from an EMBL/GenBank/DDBJ whole genome shotgun (WGS) entry which is preliminary data.</text>
</comment>
<evidence type="ECO:0000256" key="9">
    <source>
        <dbReference type="ARBA" id="ARBA00023033"/>
    </source>
</evidence>
<name>A0AAN7BLD8_9PEZI</name>
<evidence type="ECO:0000256" key="7">
    <source>
        <dbReference type="ARBA" id="ARBA00023002"/>
    </source>
</evidence>
<comment type="similarity">
    <text evidence="13">Belongs to the polysaccharide monooxygenase AA9 family.</text>
</comment>
<dbReference type="GO" id="GO:0030245">
    <property type="term" value="P:cellulose catabolic process"/>
    <property type="evidence" value="ECO:0007669"/>
    <property type="project" value="UniProtKB-KW"/>
</dbReference>
<keyword evidence="7" id="KW-0560">Oxidoreductase</keyword>
<comment type="subcellular location">
    <subcellularLocation>
        <location evidence="2">Secreted</location>
    </subcellularLocation>
</comment>
<evidence type="ECO:0000256" key="6">
    <source>
        <dbReference type="ARBA" id="ARBA00023001"/>
    </source>
</evidence>
<dbReference type="Proteomes" id="UP001301958">
    <property type="component" value="Unassembled WGS sequence"/>
</dbReference>
<accession>A0AAN7BLD8</accession>
<evidence type="ECO:0000256" key="16">
    <source>
        <dbReference type="SAM" id="SignalP"/>
    </source>
</evidence>
<proteinExistence type="inferred from homology"/>
<keyword evidence="12" id="KW-0624">Polysaccharide degradation</keyword>
<keyword evidence="3" id="KW-0964">Secreted</keyword>
<organism evidence="18 19">
    <name type="scientific">Podospora fimiseda</name>
    <dbReference type="NCBI Taxonomy" id="252190"/>
    <lineage>
        <taxon>Eukaryota</taxon>
        <taxon>Fungi</taxon>
        <taxon>Dikarya</taxon>
        <taxon>Ascomycota</taxon>
        <taxon>Pezizomycotina</taxon>
        <taxon>Sordariomycetes</taxon>
        <taxon>Sordariomycetidae</taxon>
        <taxon>Sordariales</taxon>
        <taxon>Podosporaceae</taxon>
        <taxon>Podospora</taxon>
    </lineage>
</organism>
<evidence type="ECO:0000256" key="2">
    <source>
        <dbReference type="ARBA" id="ARBA00004613"/>
    </source>
</evidence>
<reference evidence="18" key="1">
    <citation type="journal article" date="2023" name="Mol. Phylogenet. Evol.">
        <title>Genome-scale phylogeny and comparative genomics of the fungal order Sordariales.</title>
        <authorList>
            <person name="Hensen N."/>
            <person name="Bonometti L."/>
            <person name="Westerberg I."/>
            <person name="Brannstrom I.O."/>
            <person name="Guillou S."/>
            <person name="Cros-Aarteil S."/>
            <person name="Calhoun S."/>
            <person name="Haridas S."/>
            <person name="Kuo A."/>
            <person name="Mondo S."/>
            <person name="Pangilinan J."/>
            <person name="Riley R."/>
            <person name="LaButti K."/>
            <person name="Andreopoulos B."/>
            <person name="Lipzen A."/>
            <person name="Chen C."/>
            <person name="Yan M."/>
            <person name="Daum C."/>
            <person name="Ng V."/>
            <person name="Clum A."/>
            <person name="Steindorff A."/>
            <person name="Ohm R.A."/>
            <person name="Martin F."/>
            <person name="Silar P."/>
            <person name="Natvig D.O."/>
            <person name="Lalanne C."/>
            <person name="Gautier V."/>
            <person name="Ament-Velasquez S.L."/>
            <person name="Kruys A."/>
            <person name="Hutchinson M.I."/>
            <person name="Powell A.J."/>
            <person name="Barry K."/>
            <person name="Miller A.N."/>
            <person name="Grigoriev I.V."/>
            <person name="Debuchy R."/>
            <person name="Gladieux P."/>
            <person name="Hiltunen Thoren M."/>
            <person name="Johannesson H."/>
        </authorList>
    </citation>
    <scope>NUCLEOTIDE SEQUENCE</scope>
    <source>
        <strain evidence="18">CBS 990.96</strain>
    </source>
</reference>
<evidence type="ECO:0000256" key="5">
    <source>
        <dbReference type="ARBA" id="ARBA00022729"/>
    </source>
</evidence>
<evidence type="ECO:0000256" key="11">
    <source>
        <dbReference type="ARBA" id="ARBA00023277"/>
    </source>
</evidence>
<feature type="chain" id="PRO_5042941659" description="lytic cellulose monooxygenase (C4-dehydrogenating)" evidence="16">
    <location>
        <begin position="20"/>
        <end position="252"/>
    </location>
</feature>
<dbReference type="InterPro" id="IPR005103">
    <property type="entry name" value="AA9_LPMO"/>
</dbReference>
<evidence type="ECO:0000256" key="12">
    <source>
        <dbReference type="ARBA" id="ARBA00023326"/>
    </source>
</evidence>
<evidence type="ECO:0000256" key="10">
    <source>
        <dbReference type="ARBA" id="ARBA00023157"/>
    </source>
</evidence>
<evidence type="ECO:0000313" key="19">
    <source>
        <dbReference type="Proteomes" id="UP001301958"/>
    </source>
</evidence>
<sequence length="252" mass="28622">MLPTILALFLACTLGLVSAHGGLSNYTVGDTWYRGYDPSTAEEEQVGQPWMVQRQWRTIDPIFDAESKFMACNDPGVSVGKGYIDVEAGEEITAVYYYWLHPVGPMTVWLAFCEEDCTTLDVNKVGWFKIWEAGLLEGNLAEGMWYQKQFQRWDGSPGLWPVRIPKSLKEGLYLIRHEILSIHVEDKPQFYMECASLNVTTGGKGMPGKEWLKRFPGVYKRDDPSIKINIYTEEAMRTTNYTIPGGPVWTAE</sequence>
<dbReference type="GO" id="GO:0046872">
    <property type="term" value="F:metal ion binding"/>
    <property type="evidence" value="ECO:0007669"/>
    <property type="project" value="UniProtKB-KW"/>
</dbReference>
<dbReference type="AlphaFoldDB" id="A0AAN7BLD8"/>
<feature type="domain" description="Auxiliary Activity family 9 catalytic" evidence="17">
    <location>
        <begin position="20"/>
        <end position="241"/>
    </location>
</feature>
<keyword evidence="9" id="KW-0503">Monooxygenase</keyword>
<evidence type="ECO:0000256" key="3">
    <source>
        <dbReference type="ARBA" id="ARBA00022525"/>
    </source>
</evidence>
<evidence type="ECO:0000313" key="18">
    <source>
        <dbReference type="EMBL" id="KAK4225417.1"/>
    </source>
</evidence>
<keyword evidence="8" id="KW-0186">Copper</keyword>
<dbReference type="Gene3D" id="2.70.50.70">
    <property type="match status" value="1"/>
</dbReference>
<evidence type="ECO:0000256" key="4">
    <source>
        <dbReference type="ARBA" id="ARBA00022723"/>
    </source>
</evidence>
<dbReference type="GO" id="GO:0016787">
    <property type="term" value="F:hydrolase activity"/>
    <property type="evidence" value="ECO:0007669"/>
    <property type="project" value="UniProtKB-KW"/>
</dbReference>
<dbReference type="InterPro" id="IPR049892">
    <property type="entry name" value="AA9"/>
</dbReference>
<keyword evidence="6" id="KW-0136">Cellulose degradation</keyword>
<dbReference type="CDD" id="cd21175">
    <property type="entry name" value="LPMO_AA9"/>
    <property type="match status" value="1"/>
</dbReference>
<dbReference type="PANTHER" id="PTHR33353:SF19">
    <property type="entry name" value="GLYCOSYLHYDROLASE FAMILY 61-8 PROTEIN"/>
    <property type="match status" value="1"/>
</dbReference>
<keyword evidence="18" id="KW-0378">Hydrolase</keyword>
<keyword evidence="11" id="KW-0119">Carbohydrate metabolism</keyword>
<evidence type="ECO:0000256" key="8">
    <source>
        <dbReference type="ARBA" id="ARBA00023008"/>
    </source>
</evidence>
<protein>
    <recommendedName>
        <fullName evidence="15">lytic cellulose monooxygenase (C4-dehydrogenating)</fullName>
        <ecNumber evidence="15">1.14.99.56</ecNumber>
    </recommendedName>
</protein>
<keyword evidence="5 16" id="KW-0732">Signal</keyword>
<evidence type="ECO:0000259" key="17">
    <source>
        <dbReference type="Pfam" id="PF03443"/>
    </source>
</evidence>
<evidence type="ECO:0000256" key="1">
    <source>
        <dbReference type="ARBA" id="ARBA00001973"/>
    </source>
</evidence>
<reference evidence="18" key="2">
    <citation type="submission" date="2023-05" db="EMBL/GenBank/DDBJ databases">
        <authorList>
            <consortium name="Lawrence Berkeley National Laboratory"/>
            <person name="Steindorff A."/>
            <person name="Hensen N."/>
            <person name="Bonometti L."/>
            <person name="Westerberg I."/>
            <person name="Brannstrom I.O."/>
            <person name="Guillou S."/>
            <person name="Cros-Aarteil S."/>
            <person name="Calhoun S."/>
            <person name="Haridas S."/>
            <person name="Kuo A."/>
            <person name="Mondo S."/>
            <person name="Pangilinan J."/>
            <person name="Riley R."/>
            <person name="Labutti K."/>
            <person name="Andreopoulos B."/>
            <person name="Lipzen A."/>
            <person name="Chen C."/>
            <person name="Yanf M."/>
            <person name="Daum C."/>
            <person name="Ng V."/>
            <person name="Clum A."/>
            <person name="Ohm R."/>
            <person name="Martin F."/>
            <person name="Silar P."/>
            <person name="Natvig D."/>
            <person name="Lalanne C."/>
            <person name="Gautier V."/>
            <person name="Ament-Velasquez S.L."/>
            <person name="Kruys A."/>
            <person name="Hutchinson M.I."/>
            <person name="Powell A.J."/>
            <person name="Barry K."/>
            <person name="Miller A.N."/>
            <person name="Grigoriev I.V."/>
            <person name="Debuchy R."/>
            <person name="Gladieux P."/>
            <person name="Thoren M.H."/>
            <person name="Johannesson H."/>
        </authorList>
    </citation>
    <scope>NUCLEOTIDE SEQUENCE</scope>
    <source>
        <strain evidence="18">CBS 990.96</strain>
    </source>
</reference>
<evidence type="ECO:0000256" key="13">
    <source>
        <dbReference type="ARBA" id="ARBA00044502"/>
    </source>
</evidence>
<gene>
    <name evidence="18" type="ORF">QBC38DRAFT_530875</name>
</gene>
<keyword evidence="19" id="KW-1185">Reference proteome</keyword>
<keyword evidence="4" id="KW-0479">Metal-binding</keyword>
<keyword evidence="10" id="KW-1015">Disulfide bond</keyword>
<dbReference type="GO" id="GO:0004497">
    <property type="term" value="F:monooxygenase activity"/>
    <property type="evidence" value="ECO:0007669"/>
    <property type="project" value="UniProtKB-KW"/>
</dbReference>
<feature type="signal peptide" evidence="16">
    <location>
        <begin position="1"/>
        <end position="19"/>
    </location>
</feature>
<comment type="catalytic activity">
    <reaction evidence="14">
        <text>[(1-&gt;4)-beta-D-glucosyl]n+m + reduced acceptor + O2 = 4-dehydro-beta-D-glucosyl-[(1-&gt;4)-beta-D-glucosyl]n-1 + [(1-&gt;4)-beta-D-glucosyl]m + acceptor + H2O.</text>
        <dbReference type="EC" id="1.14.99.56"/>
    </reaction>
</comment>